<feature type="non-terminal residue" evidence="3">
    <location>
        <position position="1"/>
    </location>
</feature>
<feature type="compositionally biased region" description="Low complexity" evidence="2">
    <location>
        <begin position="102"/>
        <end position="118"/>
    </location>
</feature>
<sequence>TQVDLILLLIDEAKAQRTELRNQIEEARRTVALAQACREDADSLEKKLREHIEELSSTLMRTKLNKFRRDQSDYKDGTVYTWQKSRRPLNKRARSVSFNLPSSATSSDEESSTQSSGSFLDNSTNPTGPTGQRGRRGGGARGGARPRDYHLRSRQHHYRTRLHLKAWYQTRSSASPAPPCVSTQTTQKNLFQHHPRREGGPQLAKTEQGHNHQAGGQRRRYSDMG</sequence>
<dbReference type="AlphaFoldDB" id="A0AAW0MH66"/>
<comment type="caution">
    <text evidence="3">The sequence shown here is derived from an EMBL/GenBank/DDBJ whole genome shotgun (WGS) entry which is preliminary data.</text>
</comment>
<accession>A0AAW0MH66</accession>
<keyword evidence="4" id="KW-1185">Reference proteome</keyword>
<name>A0AAW0MH66_9GOBI</name>
<dbReference type="Proteomes" id="UP001460270">
    <property type="component" value="Unassembled WGS sequence"/>
</dbReference>
<gene>
    <name evidence="3" type="ORF">WMY93_034352</name>
</gene>
<evidence type="ECO:0000313" key="4">
    <source>
        <dbReference type="Proteomes" id="UP001460270"/>
    </source>
</evidence>
<feature type="region of interest" description="Disordered" evidence="2">
    <location>
        <begin position="91"/>
        <end position="156"/>
    </location>
</feature>
<evidence type="ECO:0000256" key="2">
    <source>
        <dbReference type="SAM" id="MobiDB-lite"/>
    </source>
</evidence>
<reference evidence="4" key="1">
    <citation type="submission" date="2024-04" db="EMBL/GenBank/DDBJ databases">
        <title>Salinicola lusitanus LLJ914,a marine bacterium isolated from the Okinawa Trough.</title>
        <authorList>
            <person name="Li J."/>
        </authorList>
    </citation>
    <scope>NUCLEOTIDE SEQUENCE [LARGE SCALE GENOMIC DNA]</scope>
</reference>
<evidence type="ECO:0000256" key="1">
    <source>
        <dbReference type="SAM" id="Coils"/>
    </source>
</evidence>
<dbReference type="EMBL" id="JBBPFD010000533">
    <property type="protein sequence ID" value="KAK7878367.1"/>
    <property type="molecule type" value="Genomic_DNA"/>
</dbReference>
<keyword evidence="1" id="KW-0175">Coiled coil</keyword>
<feature type="compositionally biased region" description="Polar residues" evidence="2">
    <location>
        <begin position="172"/>
        <end position="190"/>
    </location>
</feature>
<protein>
    <submittedName>
        <fullName evidence="3">Uncharacterized protein</fullName>
    </submittedName>
</protein>
<proteinExistence type="predicted"/>
<evidence type="ECO:0000313" key="3">
    <source>
        <dbReference type="EMBL" id="KAK7878367.1"/>
    </source>
</evidence>
<feature type="region of interest" description="Disordered" evidence="2">
    <location>
        <begin position="172"/>
        <end position="225"/>
    </location>
</feature>
<organism evidence="3 4">
    <name type="scientific">Mugilogobius chulae</name>
    <name type="common">yellowstripe goby</name>
    <dbReference type="NCBI Taxonomy" id="88201"/>
    <lineage>
        <taxon>Eukaryota</taxon>
        <taxon>Metazoa</taxon>
        <taxon>Chordata</taxon>
        <taxon>Craniata</taxon>
        <taxon>Vertebrata</taxon>
        <taxon>Euteleostomi</taxon>
        <taxon>Actinopterygii</taxon>
        <taxon>Neopterygii</taxon>
        <taxon>Teleostei</taxon>
        <taxon>Neoteleostei</taxon>
        <taxon>Acanthomorphata</taxon>
        <taxon>Gobiaria</taxon>
        <taxon>Gobiiformes</taxon>
        <taxon>Gobioidei</taxon>
        <taxon>Gobiidae</taxon>
        <taxon>Gobionellinae</taxon>
        <taxon>Mugilogobius</taxon>
    </lineage>
</organism>
<feature type="coiled-coil region" evidence="1">
    <location>
        <begin position="10"/>
        <end position="61"/>
    </location>
</feature>